<dbReference type="InterPro" id="IPR029063">
    <property type="entry name" value="SAM-dependent_MTases_sf"/>
</dbReference>
<evidence type="ECO:0000313" key="9">
    <source>
        <dbReference type="Proteomes" id="UP000641152"/>
    </source>
</evidence>
<organism evidence="8 9">
    <name type="scientific">Methylomonas fluvii</name>
    <dbReference type="NCBI Taxonomy" id="1854564"/>
    <lineage>
        <taxon>Bacteria</taxon>
        <taxon>Pseudomonadati</taxon>
        <taxon>Pseudomonadota</taxon>
        <taxon>Gammaproteobacteria</taxon>
        <taxon>Methylococcales</taxon>
        <taxon>Methylococcaceae</taxon>
        <taxon>Methylomonas</taxon>
    </lineage>
</organism>
<proteinExistence type="inferred from homology"/>
<evidence type="ECO:0000256" key="6">
    <source>
        <dbReference type="ARBA" id="ARBA00047942"/>
    </source>
</evidence>
<keyword evidence="4" id="KW-0808">Transferase</keyword>
<dbReference type="SUPFAM" id="SSF53335">
    <property type="entry name" value="S-adenosyl-L-methionine-dependent methyltransferases"/>
    <property type="match status" value="1"/>
</dbReference>
<evidence type="ECO:0000256" key="2">
    <source>
        <dbReference type="ARBA" id="ARBA00011900"/>
    </source>
</evidence>
<keyword evidence="3" id="KW-0489">Methyltransferase</keyword>
<dbReference type="Gene3D" id="3.40.50.150">
    <property type="entry name" value="Vaccinia Virus protein VP39"/>
    <property type="match status" value="1"/>
</dbReference>
<dbReference type="Proteomes" id="UP000641152">
    <property type="component" value="Unassembled WGS sequence"/>
</dbReference>
<protein>
    <recommendedName>
        <fullName evidence="2">site-specific DNA-methyltransferase (adenine-specific)</fullName>
        <ecNumber evidence="2">2.1.1.72</ecNumber>
    </recommendedName>
</protein>
<accession>A0ABR9DCI4</accession>
<dbReference type="InterPro" id="IPR002941">
    <property type="entry name" value="DNA_methylase_N4/N6"/>
</dbReference>
<dbReference type="PRINTS" id="PR00506">
    <property type="entry name" value="D21N6MTFRASE"/>
</dbReference>
<dbReference type="Pfam" id="PF01555">
    <property type="entry name" value="N6_N4_Mtase"/>
    <property type="match status" value="1"/>
</dbReference>
<keyword evidence="9" id="KW-1185">Reference proteome</keyword>
<name>A0ABR9DCI4_9GAMM</name>
<evidence type="ECO:0000256" key="5">
    <source>
        <dbReference type="ARBA" id="ARBA00022691"/>
    </source>
</evidence>
<comment type="catalytic activity">
    <reaction evidence="6">
        <text>a 2'-deoxyadenosine in DNA + S-adenosyl-L-methionine = an N(6)-methyl-2'-deoxyadenosine in DNA + S-adenosyl-L-homocysteine + H(+)</text>
        <dbReference type="Rhea" id="RHEA:15197"/>
        <dbReference type="Rhea" id="RHEA-COMP:12418"/>
        <dbReference type="Rhea" id="RHEA-COMP:12419"/>
        <dbReference type="ChEBI" id="CHEBI:15378"/>
        <dbReference type="ChEBI" id="CHEBI:57856"/>
        <dbReference type="ChEBI" id="CHEBI:59789"/>
        <dbReference type="ChEBI" id="CHEBI:90615"/>
        <dbReference type="ChEBI" id="CHEBI:90616"/>
        <dbReference type="EC" id="2.1.1.72"/>
    </reaction>
</comment>
<dbReference type="InterPro" id="IPR002295">
    <property type="entry name" value="N4/N6-MTase_EcoPI_Mod-like"/>
</dbReference>
<comment type="similarity">
    <text evidence="1">Belongs to the N(4)/N(6)-methyltransferase family.</text>
</comment>
<dbReference type="PROSITE" id="PS00092">
    <property type="entry name" value="N6_MTASE"/>
    <property type="match status" value="1"/>
</dbReference>
<evidence type="ECO:0000259" key="7">
    <source>
        <dbReference type="Pfam" id="PF01555"/>
    </source>
</evidence>
<dbReference type="InterPro" id="IPR002052">
    <property type="entry name" value="DNA_methylase_N6_adenine_CS"/>
</dbReference>
<dbReference type="EC" id="2.1.1.72" evidence="2"/>
<dbReference type="RefSeq" id="WP_192393485.1">
    <property type="nucleotide sequence ID" value="NZ_CAJHIU010000001.1"/>
</dbReference>
<dbReference type="EMBL" id="JACXST010000001">
    <property type="protein sequence ID" value="MBD9360778.1"/>
    <property type="molecule type" value="Genomic_DNA"/>
</dbReference>
<sequence>MSNTDKYRSRLINLLKELFQLDQPELDFGFYKIMHAKSVQISRFLEQDLLNVIQDAFGEVDEQRLSEAKAHYEAAIEQAKKFGAPDPEQTDGVKEAKAQYEQAKDGGNAESEIYDHLYRFFERYYDNGDFMSRRYYARESDNRAASYAVPYDGREVYLHWANKDQYYIKSSEYLSNYSFDLNEAIRQQAQIGKIADLEQFASHDEQALKVHFRIVDASEGEHGNIKATADQKRFFLIHAAKPVEIISLPEGEQELVINFEYRTDPDKTGQDAKWQETRLQQAEAAIIQALQELNAAAFLQALQTPAPTDSKDKRSLLGKYLQKYAARNTMDYFIHKDLGGFLRRELDFYIKNEIMRLDDIDNADAPQVQNYLSKIRVLRKIALQLIAFLAQLEEFQKKLWLKKKFVTECHYCITLDRIAAKFYPEIAANDRQREEWIKLFAINEIAGDLATPGYSEPLTVAFLQANPYLLVDTALFSADFEQRLLAEIPDLDAQCNGVLIHSENFQALGLMQAKYREQVKCIYIDPPYNTGGDGFAYKDSYQHSSWLSNIYSRLALAKSLQAVDSSVSVSIDDNEMVNLSLLLSSLYGDACKIADLIWQKRYSPDIRKAISDAHEYILVYATEPSQFKAKRNLLPLGNDQIKQFSNPDNDPRGPWKADNFTAPGFRPNQMYEIETPDGRKLTPPPGRCWMVTQDNCEKLKEDKRLIFGKDGSGRPAVKRFLNEMEGMVPWTWWDHQSSGHSQEGLKEGSDLFSREGAFSTQKPTRLIQKLLHITTSKTAKVFDFFAGSGTTAHATINLNRQDNGSRKYILAEQNDYFDTILKPRIQKVVYSKDWKDGKPVSREGISHCFKTLRLESYEDVLNNLVFREDDARERALDNNPELRRDYLLNYFLDVETQGSQSLLNIAAFRDPFAYQMWIKKPGSESQTLQSVDLVETFNWLIGLWVSHMAAPQGFSADFVRETDPDLPQDQNTRLLCKRLKPDAQGDYWFRLVEGYTLKIPGDDSSRIPTLIVWRKLTTDLEKDNAVLQTYLLDKLQISPREQTYGAIYVNGSHTLPNPVIEGEQIKVRLIEEAFHAAMWSGE</sequence>
<comment type="caution">
    <text evidence="8">The sequence shown here is derived from an EMBL/GenBank/DDBJ whole genome shotgun (WGS) entry which is preliminary data.</text>
</comment>
<evidence type="ECO:0000256" key="4">
    <source>
        <dbReference type="ARBA" id="ARBA00022679"/>
    </source>
</evidence>
<evidence type="ECO:0000313" key="8">
    <source>
        <dbReference type="EMBL" id="MBD9360778.1"/>
    </source>
</evidence>
<keyword evidence="5" id="KW-0949">S-adenosyl-L-methionine</keyword>
<evidence type="ECO:0000256" key="1">
    <source>
        <dbReference type="ARBA" id="ARBA00006594"/>
    </source>
</evidence>
<reference evidence="8 9" key="1">
    <citation type="submission" date="2020-09" db="EMBL/GenBank/DDBJ databases">
        <title>Methylomonas albis sp. nov. and Methylomonas fluvii sp. nov.: Two cold-adapted methanotrophs from the River Elbe and an amended description of Methylovulum psychrotolerans strain Eb1.</title>
        <authorList>
            <person name="Bussmann I.K."/>
            <person name="Klings K.-W."/>
            <person name="Warnstedt J."/>
            <person name="Hoppert M."/>
            <person name="Saborowski A."/>
            <person name="Horn F."/>
            <person name="Liebner S."/>
        </authorList>
    </citation>
    <scope>NUCLEOTIDE SEQUENCE [LARGE SCALE GENOMIC DNA]</scope>
    <source>
        <strain evidence="8 9">EbB</strain>
    </source>
</reference>
<feature type="domain" description="DNA methylase N-4/N-6" evidence="7">
    <location>
        <begin position="519"/>
        <end position="817"/>
    </location>
</feature>
<evidence type="ECO:0000256" key="3">
    <source>
        <dbReference type="ARBA" id="ARBA00022603"/>
    </source>
</evidence>
<gene>
    <name evidence="8" type="ORF">EBB_09550</name>
</gene>